<name>E3H6Y5_ILYPC</name>
<protein>
    <submittedName>
        <fullName evidence="1">Uncharacterized protein</fullName>
    </submittedName>
</protein>
<dbReference type="AlphaFoldDB" id="E3H6Y5"/>
<keyword evidence="2" id="KW-1185">Reference proteome</keyword>
<dbReference type="STRING" id="572544.Ilyop_0717"/>
<dbReference type="KEGG" id="ipo:Ilyop_0717"/>
<dbReference type="EMBL" id="CP002281">
    <property type="protein sequence ID" value="ADO82504.1"/>
    <property type="molecule type" value="Genomic_DNA"/>
</dbReference>
<evidence type="ECO:0000313" key="2">
    <source>
        <dbReference type="Proteomes" id="UP000006875"/>
    </source>
</evidence>
<organism evidence="1 2">
    <name type="scientific">Ilyobacter polytropus (strain ATCC 51220 / DSM 2926 / LMG 16218 / CuHBu1)</name>
    <dbReference type="NCBI Taxonomy" id="572544"/>
    <lineage>
        <taxon>Bacteria</taxon>
        <taxon>Fusobacteriati</taxon>
        <taxon>Fusobacteriota</taxon>
        <taxon>Fusobacteriia</taxon>
        <taxon>Fusobacteriales</taxon>
        <taxon>Fusobacteriaceae</taxon>
        <taxon>Ilyobacter</taxon>
    </lineage>
</organism>
<dbReference type="Proteomes" id="UP000006875">
    <property type="component" value="Chromosome"/>
</dbReference>
<reference evidence="1 2" key="1">
    <citation type="journal article" date="2010" name="Stand. Genomic Sci.">
        <title>Complete genome sequence of Ilyobacter polytropus type strain (CuHbu1).</title>
        <authorList>
            <person name="Sikorski J."/>
            <person name="Chertkov O."/>
            <person name="Lapidus A."/>
            <person name="Nolan M."/>
            <person name="Lucas S."/>
            <person name="Del Rio T.G."/>
            <person name="Tice H."/>
            <person name="Cheng J.F."/>
            <person name="Tapia R."/>
            <person name="Han C."/>
            <person name="Goodwin L."/>
            <person name="Pitluck S."/>
            <person name="Liolios K."/>
            <person name="Ivanova N."/>
            <person name="Mavromatis K."/>
            <person name="Mikhailova N."/>
            <person name="Pati A."/>
            <person name="Chen A."/>
            <person name="Palaniappan K."/>
            <person name="Land M."/>
            <person name="Hauser L."/>
            <person name="Chang Y.J."/>
            <person name="Jeffries C.D."/>
            <person name="Brambilla E."/>
            <person name="Yasawong M."/>
            <person name="Rohde M."/>
            <person name="Pukall R."/>
            <person name="Spring S."/>
            <person name="Goker M."/>
            <person name="Woyke T."/>
            <person name="Bristow J."/>
            <person name="Eisen J.A."/>
            <person name="Markowitz V."/>
            <person name="Hugenholtz P."/>
            <person name="Kyrpides N.C."/>
            <person name="Klenk H.P."/>
        </authorList>
    </citation>
    <scope>NUCLEOTIDE SEQUENCE [LARGE SCALE GENOMIC DNA]</scope>
    <source>
        <strain evidence="2">ATCC 51220 / DSM 2926 / LMG 16218 / CuHBu1</strain>
    </source>
</reference>
<proteinExistence type="predicted"/>
<dbReference type="HOGENOM" id="CLU_1022226_0_0_0"/>
<evidence type="ECO:0000313" key="1">
    <source>
        <dbReference type="EMBL" id="ADO82504.1"/>
    </source>
</evidence>
<gene>
    <name evidence="1" type="ordered locus">Ilyop_0717</name>
</gene>
<accession>E3H6Y5</accession>
<dbReference type="RefSeq" id="WP_013387174.1">
    <property type="nucleotide sequence ID" value="NC_014632.1"/>
</dbReference>
<dbReference type="OrthoDB" id="93126at2"/>
<sequence>MKKKGSAIILTVLLLGFFTAMSLNIYYIGQKKSETAGDKKAGEQLTNDIDIASSIIYQEAYLAENFVRTGVLYDLDKYGTDLSGFDDYELKNGDNSYFDVSDGTYDKEYPGIQLSSISEYFDSNWNYKLDNDGNETGAASQKLIMSEVVEDGEAESRIWQSGGVPSKITKLWEDTSLLSIGGYKLKSIEIDGVDVSVGTNTKTEIENELDTDSTYIKASFEKTVEIEGNGDIPSMKFVITATETVNLDTTSGTTLADVDFYGAVMNLTIEKQ</sequence>